<comment type="caution">
    <text evidence="3">The sequence shown here is derived from an EMBL/GenBank/DDBJ whole genome shotgun (WGS) entry which is preliminary data.</text>
</comment>
<comment type="function">
    <text evidence="2">Transfers an acetyl group from acetyl-CoA to L-homoserine, forming acetyl-L-homoserine.</text>
</comment>
<feature type="active site" evidence="2">
    <location>
        <position position="299"/>
    </location>
</feature>
<feature type="active site" evidence="2">
    <location>
        <position position="328"/>
    </location>
</feature>
<comment type="subcellular location">
    <subcellularLocation>
        <location evidence="2">Cytoplasm</location>
    </subcellularLocation>
</comment>
<feature type="active site" description="Nucleophile" evidence="2">
    <location>
        <position position="143"/>
    </location>
</feature>
<dbReference type="InterPro" id="IPR029058">
    <property type="entry name" value="AB_hydrolase_fold"/>
</dbReference>
<comment type="catalytic activity">
    <reaction evidence="2">
        <text>L-homoserine + acetyl-CoA = O-acetyl-L-homoserine + CoA</text>
        <dbReference type="Rhea" id="RHEA:13701"/>
        <dbReference type="ChEBI" id="CHEBI:57287"/>
        <dbReference type="ChEBI" id="CHEBI:57288"/>
        <dbReference type="ChEBI" id="CHEBI:57476"/>
        <dbReference type="ChEBI" id="CHEBI:57716"/>
        <dbReference type="EC" id="2.3.1.31"/>
    </reaction>
</comment>
<dbReference type="EMBL" id="BEYQ01000016">
    <property type="protein sequence ID" value="GBD54992.1"/>
    <property type="molecule type" value="Genomic_DNA"/>
</dbReference>
<dbReference type="Gene3D" id="3.40.50.1820">
    <property type="entry name" value="alpha/beta hydrolase"/>
    <property type="match status" value="1"/>
</dbReference>
<dbReference type="PIRSF" id="PIRSF000443">
    <property type="entry name" value="Homoser_Ac_trans"/>
    <property type="match status" value="1"/>
</dbReference>
<keyword evidence="2" id="KW-0963">Cytoplasm</keyword>
<dbReference type="GO" id="GO:0005737">
    <property type="term" value="C:cytoplasm"/>
    <property type="evidence" value="ECO:0007669"/>
    <property type="project" value="UniProtKB-SubCell"/>
</dbReference>
<protein>
    <recommendedName>
        <fullName evidence="2">Homoserine O-acetyltransferase</fullName>
        <shortName evidence="2">HAT</shortName>
        <ecNumber evidence="2">2.3.1.31</ecNumber>
    </recommendedName>
    <alternativeName>
        <fullName evidence="2">Homoserine transacetylase</fullName>
        <shortName evidence="2">HTA</shortName>
    </alternativeName>
</protein>
<dbReference type="HAMAP" id="MF_00296">
    <property type="entry name" value="MetX_acyltransf"/>
    <property type="match status" value="1"/>
</dbReference>
<keyword evidence="1 2" id="KW-0808">Transferase</keyword>
<comment type="subunit">
    <text evidence="2">Homodimer.</text>
</comment>
<dbReference type="RefSeq" id="WP_016516217.1">
    <property type="nucleotide sequence ID" value="NZ_BEIU01000003.1"/>
</dbReference>
<feature type="binding site" evidence="2">
    <location>
        <position position="212"/>
    </location>
    <ligand>
        <name>substrate</name>
    </ligand>
</feature>
<evidence type="ECO:0000313" key="4">
    <source>
        <dbReference type="Proteomes" id="UP000236321"/>
    </source>
</evidence>
<evidence type="ECO:0000256" key="2">
    <source>
        <dbReference type="HAMAP-Rule" id="MF_00296"/>
    </source>
</evidence>
<accession>A0A2H6BXT6</accession>
<dbReference type="AlphaFoldDB" id="A0A2H6BXT6"/>
<comment type="similarity">
    <text evidence="2">Belongs to the AB hydrolase superfamily. MetX family.</text>
</comment>
<reference evidence="4" key="1">
    <citation type="submission" date="2017-12" db="EMBL/GenBank/DDBJ databases">
        <title>Improved Draft Genome Sequence of Microcystis aeruginosa NIES-298, a Microcystin-Producing Cyanobacterium from Lake Kasumigaura, Japan.</title>
        <authorList>
            <person name="Yamaguchi H."/>
            <person name="Suzuki S."/>
            <person name="Kawachi M."/>
        </authorList>
    </citation>
    <scope>NUCLEOTIDE SEQUENCE [LARGE SCALE GENOMIC DNA]</scope>
    <source>
        <strain evidence="4">NIES-298</strain>
    </source>
</reference>
<keyword evidence="2" id="KW-0028">Amino-acid biosynthesis</keyword>
<dbReference type="GO" id="GO:0009092">
    <property type="term" value="P:homoserine metabolic process"/>
    <property type="evidence" value="ECO:0007669"/>
    <property type="project" value="TreeGrafter"/>
</dbReference>
<name>A0A2H6BXT6_MICAE</name>
<dbReference type="EC" id="2.3.1.31" evidence="2"/>
<comment type="pathway">
    <text evidence="2">Amino-acid biosynthesis; L-methionine biosynthesis via de novo pathway; O-acetyl-L-homoserine from L-homoserine: step 1/1.</text>
</comment>
<keyword evidence="2" id="KW-0486">Methionine biosynthesis</keyword>
<dbReference type="PANTHER" id="PTHR32268">
    <property type="entry name" value="HOMOSERINE O-ACETYLTRANSFERASE"/>
    <property type="match status" value="1"/>
</dbReference>
<dbReference type="NCBIfam" id="TIGR01392">
    <property type="entry name" value="homoserO_Ac_trn"/>
    <property type="match status" value="1"/>
</dbReference>
<dbReference type="Pfam" id="PF00561">
    <property type="entry name" value="Abhydrolase_1"/>
    <property type="match status" value="1"/>
</dbReference>
<feature type="binding site" evidence="2">
    <location>
        <position position="329"/>
    </location>
    <ligand>
        <name>substrate</name>
    </ligand>
</feature>
<dbReference type="GO" id="GO:0004414">
    <property type="term" value="F:homoserine O-acetyltransferase activity"/>
    <property type="evidence" value="ECO:0007669"/>
    <property type="project" value="UniProtKB-UniRule"/>
</dbReference>
<keyword evidence="2" id="KW-0012">Acyltransferase</keyword>
<evidence type="ECO:0000313" key="3">
    <source>
        <dbReference type="EMBL" id="GBD54992.1"/>
    </source>
</evidence>
<dbReference type="InterPro" id="IPR008220">
    <property type="entry name" value="HAT_MetX-like"/>
</dbReference>
<dbReference type="NCBIfam" id="NF001209">
    <property type="entry name" value="PRK00175.1"/>
    <property type="match status" value="1"/>
</dbReference>
<comment type="caution">
    <text evidence="2">Lacks conserved residue(s) required for the propagation of feature annotation.</text>
</comment>
<gene>
    <name evidence="2" type="primary">metXA</name>
    <name evidence="3" type="ORF">BGM30_40850</name>
</gene>
<proteinExistence type="inferred from homology"/>
<dbReference type="PANTHER" id="PTHR32268:SF11">
    <property type="entry name" value="HOMOSERINE O-ACETYLTRANSFERASE"/>
    <property type="match status" value="1"/>
</dbReference>
<organism evidence="3 4">
    <name type="scientific">Microcystis aeruginosa NIES-298</name>
    <dbReference type="NCBI Taxonomy" id="449468"/>
    <lineage>
        <taxon>Bacteria</taxon>
        <taxon>Bacillati</taxon>
        <taxon>Cyanobacteriota</taxon>
        <taxon>Cyanophyceae</taxon>
        <taxon>Oscillatoriophycideae</taxon>
        <taxon>Chroococcales</taxon>
        <taxon>Microcystaceae</taxon>
        <taxon>Microcystis</taxon>
    </lineage>
</organism>
<dbReference type="InterPro" id="IPR000073">
    <property type="entry name" value="AB_hydrolase_1"/>
</dbReference>
<dbReference type="GO" id="GO:0009086">
    <property type="term" value="P:methionine biosynthetic process"/>
    <property type="evidence" value="ECO:0007669"/>
    <property type="project" value="UniProtKB-UniRule"/>
</dbReference>
<sequence length="363" mass="40329">MDRLDLISPETRFYSPPHPFVLESGAVLERVRIAYRTWGILNNKRDNGVIVCHAFTGSADVEAWWEPLLGTGRVLDPTRDFIVCSNILGSCYGTTGPTSIDPRTGKPYGPTFPEITIRDLVHLQRLLVDALGIESLRLVIGGSLGGMQVLEWALLYPERTRSIAVIAASGRHSAWCIALGEAQRGAIYADPHWQGGNYALDRPPARGLSAARMMAMTTYRSHASFEERFGREYGEGGEFTIARYLEYQGKKLVERFDANAYITLSRAMDRHDVTRTGKSYESVLQSIQQPTAIVAIDSDLLYPPVEQEELAKYIPNSELFWLRSPHGHDAFLMDGDMDALNDLLVTFGNGWEMGNGRGLGMVG</sequence>
<evidence type="ECO:0000256" key="1">
    <source>
        <dbReference type="ARBA" id="ARBA00022679"/>
    </source>
</evidence>
<dbReference type="SUPFAM" id="SSF53474">
    <property type="entry name" value="alpha/beta-Hydrolases"/>
    <property type="match status" value="1"/>
</dbReference>
<dbReference type="Proteomes" id="UP000236321">
    <property type="component" value="Unassembled WGS sequence"/>
</dbReference>